<dbReference type="FunFam" id="3.30.1330.10:FF:000001">
    <property type="entry name" value="Phosphoribosylformylglycinamidine cyclo-ligase"/>
    <property type="match status" value="1"/>
</dbReference>
<evidence type="ECO:0000256" key="3">
    <source>
        <dbReference type="ARBA" id="ARBA00010280"/>
    </source>
</evidence>
<feature type="domain" description="PurM-like C-terminal" evidence="17">
    <location>
        <begin position="187"/>
        <end position="359"/>
    </location>
</feature>
<evidence type="ECO:0000256" key="6">
    <source>
        <dbReference type="ARBA" id="ARBA00022490"/>
    </source>
</evidence>
<evidence type="ECO:0000256" key="11">
    <source>
        <dbReference type="ARBA" id="ARBA00031908"/>
    </source>
</evidence>
<dbReference type="RefSeq" id="WP_145074589.1">
    <property type="nucleotide sequence ID" value="NZ_CP036425.1"/>
</dbReference>
<dbReference type="GO" id="GO:0004637">
    <property type="term" value="F:phosphoribosylamine-glycine ligase activity"/>
    <property type="evidence" value="ECO:0007669"/>
    <property type="project" value="TreeGrafter"/>
</dbReference>
<comment type="catalytic activity">
    <reaction evidence="14 15">
        <text>2-formamido-N(1)-(5-O-phospho-beta-D-ribosyl)acetamidine + ATP = 5-amino-1-(5-phospho-beta-D-ribosyl)imidazole + ADP + phosphate + H(+)</text>
        <dbReference type="Rhea" id="RHEA:23032"/>
        <dbReference type="ChEBI" id="CHEBI:15378"/>
        <dbReference type="ChEBI" id="CHEBI:30616"/>
        <dbReference type="ChEBI" id="CHEBI:43474"/>
        <dbReference type="ChEBI" id="CHEBI:137981"/>
        <dbReference type="ChEBI" id="CHEBI:147287"/>
        <dbReference type="ChEBI" id="CHEBI:456216"/>
        <dbReference type="EC" id="6.3.3.1"/>
    </reaction>
</comment>
<protein>
    <recommendedName>
        <fullName evidence="5 15">Phosphoribosylformylglycinamidine cyclo-ligase</fullName>
        <ecNumber evidence="4 15">6.3.3.1</ecNumber>
    </recommendedName>
    <alternativeName>
        <fullName evidence="12 15">AIR synthase</fullName>
    </alternativeName>
    <alternativeName>
        <fullName evidence="13 15">AIRS</fullName>
    </alternativeName>
    <alternativeName>
        <fullName evidence="11 15">Phosphoribosyl-aminoimidazole synthetase</fullName>
    </alternativeName>
</protein>
<evidence type="ECO:0000313" key="18">
    <source>
        <dbReference type="EMBL" id="QDU32658.1"/>
    </source>
</evidence>
<dbReference type="PANTHER" id="PTHR10520">
    <property type="entry name" value="TRIFUNCTIONAL PURINE BIOSYNTHETIC PROTEIN ADENOSINE-3-RELATED"/>
    <property type="match status" value="1"/>
</dbReference>
<dbReference type="HAMAP" id="MF_00741">
    <property type="entry name" value="AIRS"/>
    <property type="match status" value="1"/>
</dbReference>
<sequence length="361" mass="39437">MARKNSSKKALTYAEAGVDIEAGDAVVGRIKSHMRKTYGPRVLGQHGAFAGCFRLDYNEKLFKRNYKDPVLVSGTDGVGTKVLLAIDLKVYDTIGQDCVAMNVNDMIVQGAEPLFFLDYVGIHKVVPEQMEQIVKGVADGCHLAGCALLGGETAEMADVYKPGDFDLAGFSVGVAELSKVVDGSRVEEGDIILGLTSSGIHSNGYTLVRKIIEHANLDIRTIYPELDKERTLGQILLEPTRIYSKSICSVLRSYKRKQPIGGMAHITGGGLPGNVNRALPNNLDALINKKSWDVPPIFKFLKKHGNVKPAEMFRVFNMGIGYTMIVRPHFADAIMDKLKRKGETVMKIGEIVKGSGKVQLK</sequence>
<dbReference type="Gene3D" id="3.90.650.10">
    <property type="entry name" value="PurM-like C-terminal domain"/>
    <property type="match status" value="1"/>
</dbReference>
<comment type="similarity">
    <text evidence="3 15">Belongs to the AIR synthase family.</text>
</comment>
<evidence type="ECO:0000256" key="15">
    <source>
        <dbReference type="HAMAP-Rule" id="MF_00741"/>
    </source>
</evidence>
<evidence type="ECO:0000256" key="9">
    <source>
        <dbReference type="ARBA" id="ARBA00022755"/>
    </source>
</evidence>
<feature type="domain" description="PurM-like N-terminal" evidence="16">
    <location>
        <begin position="70"/>
        <end position="174"/>
    </location>
</feature>
<dbReference type="KEGG" id="pcor:KS4_06920"/>
<dbReference type="InterPro" id="IPR036921">
    <property type="entry name" value="PurM-like_N_sf"/>
</dbReference>
<dbReference type="NCBIfam" id="TIGR00878">
    <property type="entry name" value="purM"/>
    <property type="match status" value="1"/>
</dbReference>
<keyword evidence="10 15" id="KW-0067">ATP-binding</keyword>
<evidence type="ECO:0000256" key="2">
    <source>
        <dbReference type="ARBA" id="ARBA00004686"/>
    </source>
</evidence>
<dbReference type="InterPro" id="IPR036676">
    <property type="entry name" value="PurM-like_C_sf"/>
</dbReference>
<evidence type="ECO:0000256" key="13">
    <source>
        <dbReference type="ARBA" id="ARBA00033093"/>
    </source>
</evidence>
<dbReference type="AlphaFoldDB" id="A0A517YR11"/>
<dbReference type="SUPFAM" id="SSF56042">
    <property type="entry name" value="PurM C-terminal domain-like"/>
    <property type="match status" value="1"/>
</dbReference>
<dbReference type="InterPro" id="IPR010918">
    <property type="entry name" value="PurM-like_C_dom"/>
</dbReference>
<name>A0A517YR11_9BACT</name>
<evidence type="ECO:0000259" key="16">
    <source>
        <dbReference type="Pfam" id="PF00586"/>
    </source>
</evidence>
<accession>A0A517YR11</accession>
<keyword evidence="19" id="KW-1185">Reference proteome</keyword>
<evidence type="ECO:0000256" key="8">
    <source>
        <dbReference type="ARBA" id="ARBA00022741"/>
    </source>
</evidence>
<dbReference type="Gene3D" id="3.30.1330.10">
    <property type="entry name" value="PurM-like, N-terminal domain"/>
    <property type="match status" value="1"/>
</dbReference>
<dbReference type="SUPFAM" id="SSF55326">
    <property type="entry name" value="PurM N-terminal domain-like"/>
    <property type="match status" value="1"/>
</dbReference>
<dbReference type="Pfam" id="PF02769">
    <property type="entry name" value="AIRS_C"/>
    <property type="match status" value="1"/>
</dbReference>
<keyword evidence="8 15" id="KW-0547">Nucleotide-binding</keyword>
<dbReference type="Proteomes" id="UP000317369">
    <property type="component" value="Chromosome"/>
</dbReference>
<dbReference type="GO" id="GO:0046084">
    <property type="term" value="P:adenine biosynthetic process"/>
    <property type="evidence" value="ECO:0007669"/>
    <property type="project" value="TreeGrafter"/>
</dbReference>
<dbReference type="OrthoDB" id="9802507at2"/>
<evidence type="ECO:0000256" key="14">
    <source>
        <dbReference type="ARBA" id="ARBA00049057"/>
    </source>
</evidence>
<dbReference type="PANTHER" id="PTHR10520:SF12">
    <property type="entry name" value="TRIFUNCTIONAL PURINE BIOSYNTHETIC PROTEIN ADENOSINE-3"/>
    <property type="match status" value="1"/>
</dbReference>
<keyword evidence="7 15" id="KW-0436">Ligase</keyword>
<evidence type="ECO:0000256" key="7">
    <source>
        <dbReference type="ARBA" id="ARBA00022598"/>
    </source>
</evidence>
<comment type="subcellular location">
    <subcellularLocation>
        <location evidence="1 15">Cytoplasm</location>
    </subcellularLocation>
</comment>
<dbReference type="InterPro" id="IPR016188">
    <property type="entry name" value="PurM-like_N"/>
</dbReference>
<evidence type="ECO:0000256" key="10">
    <source>
        <dbReference type="ARBA" id="ARBA00022840"/>
    </source>
</evidence>
<dbReference type="InterPro" id="IPR004733">
    <property type="entry name" value="PurM_cligase"/>
</dbReference>
<keyword evidence="6 15" id="KW-0963">Cytoplasm</keyword>
<organism evidence="18 19">
    <name type="scientific">Poriferisphaera corsica</name>
    <dbReference type="NCBI Taxonomy" id="2528020"/>
    <lineage>
        <taxon>Bacteria</taxon>
        <taxon>Pseudomonadati</taxon>
        <taxon>Planctomycetota</taxon>
        <taxon>Phycisphaerae</taxon>
        <taxon>Phycisphaerales</taxon>
        <taxon>Phycisphaeraceae</taxon>
        <taxon>Poriferisphaera</taxon>
    </lineage>
</organism>
<dbReference type="FunFam" id="3.90.650.10:FF:000011">
    <property type="entry name" value="Phosphoribosylformylglycinamidine cyclo-ligase"/>
    <property type="match status" value="1"/>
</dbReference>
<proteinExistence type="inferred from homology"/>
<keyword evidence="9 15" id="KW-0658">Purine biosynthesis</keyword>
<dbReference type="EMBL" id="CP036425">
    <property type="protein sequence ID" value="QDU32658.1"/>
    <property type="molecule type" value="Genomic_DNA"/>
</dbReference>
<dbReference type="UniPathway" id="UPA00074">
    <property type="reaction ID" value="UER00129"/>
</dbReference>
<evidence type="ECO:0000313" key="19">
    <source>
        <dbReference type="Proteomes" id="UP000317369"/>
    </source>
</evidence>
<evidence type="ECO:0000259" key="17">
    <source>
        <dbReference type="Pfam" id="PF02769"/>
    </source>
</evidence>
<evidence type="ECO:0000256" key="12">
    <source>
        <dbReference type="ARBA" id="ARBA00032931"/>
    </source>
</evidence>
<evidence type="ECO:0000256" key="4">
    <source>
        <dbReference type="ARBA" id="ARBA00013047"/>
    </source>
</evidence>
<evidence type="ECO:0000256" key="5">
    <source>
        <dbReference type="ARBA" id="ARBA00020367"/>
    </source>
</evidence>
<dbReference type="EC" id="6.3.3.1" evidence="4 15"/>
<dbReference type="Pfam" id="PF00586">
    <property type="entry name" value="AIRS"/>
    <property type="match status" value="1"/>
</dbReference>
<dbReference type="CDD" id="cd02196">
    <property type="entry name" value="PurM"/>
    <property type="match status" value="1"/>
</dbReference>
<dbReference type="GO" id="GO:0004641">
    <property type="term" value="F:phosphoribosylformylglycinamidine cyclo-ligase activity"/>
    <property type="evidence" value="ECO:0007669"/>
    <property type="project" value="UniProtKB-UniRule"/>
</dbReference>
<dbReference type="GO" id="GO:0005524">
    <property type="term" value="F:ATP binding"/>
    <property type="evidence" value="ECO:0007669"/>
    <property type="project" value="UniProtKB-KW"/>
</dbReference>
<dbReference type="GO" id="GO:0006189">
    <property type="term" value="P:'de novo' IMP biosynthetic process"/>
    <property type="evidence" value="ECO:0007669"/>
    <property type="project" value="UniProtKB-UniRule"/>
</dbReference>
<evidence type="ECO:0000256" key="1">
    <source>
        <dbReference type="ARBA" id="ARBA00004496"/>
    </source>
</evidence>
<comment type="pathway">
    <text evidence="2 15">Purine metabolism; IMP biosynthesis via de novo pathway; 5-amino-1-(5-phospho-D-ribosyl)imidazole from N(2)-formyl-N(1)-(5-phospho-D-ribosyl)glycinamide: step 2/2.</text>
</comment>
<dbReference type="GO" id="GO:0005829">
    <property type="term" value="C:cytosol"/>
    <property type="evidence" value="ECO:0007669"/>
    <property type="project" value="TreeGrafter"/>
</dbReference>
<reference evidence="18 19" key="1">
    <citation type="submission" date="2019-02" db="EMBL/GenBank/DDBJ databases">
        <title>Deep-cultivation of Planctomycetes and their phenomic and genomic characterization uncovers novel biology.</title>
        <authorList>
            <person name="Wiegand S."/>
            <person name="Jogler M."/>
            <person name="Boedeker C."/>
            <person name="Pinto D."/>
            <person name="Vollmers J."/>
            <person name="Rivas-Marin E."/>
            <person name="Kohn T."/>
            <person name="Peeters S.H."/>
            <person name="Heuer A."/>
            <person name="Rast P."/>
            <person name="Oberbeckmann S."/>
            <person name="Bunk B."/>
            <person name="Jeske O."/>
            <person name="Meyerdierks A."/>
            <person name="Storesund J.E."/>
            <person name="Kallscheuer N."/>
            <person name="Luecker S."/>
            <person name="Lage O.M."/>
            <person name="Pohl T."/>
            <person name="Merkel B.J."/>
            <person name="Hornburger P."/>
            <person name="Mueller R.-W."/>
            <person name="Bruemmer F."/>
            <person name="Labrenz M."/>
            <person name="Spormann A.M."/>
            <person name="Op den Camp H."/>
            <person name="Overmann J."/>
            <person name="Amann R."/>
            <person name="Jetten M.S.M."/>
            <person name="Mascher T."/>
            <person name="Medema M.H."/>
            <person name="Devos D.P."/>
            <person name="Kaster A.-K."/>
            <person name="Ovreas L."/>
            <person name="Rohde M."/>
            <person name="Galperin M.Y."/>
            <person name="Jogler C."/>
        </authorList>
    </citation>
    <scope>NUCLEOTIDE SEQUENCE [LARGE SCALE GENOMIC DNA]</scope>
    <source>
        <strain evidence="18 19">KS4</strain>
    </source>
</reference>
<gene>
    <name evidence="15 18" type="primary">purM</name>
    <name evidence="18" type="ORF">KS4_06920</name>
</gene>